<dbReference type="Proteomes" id="UP000321899">
    <property type="component" value="Unassembled WGS sequence"/>
</dbReference>
<dbReference type="InterPro" id="IPR023319">
    <property type="entry name" value="Tex-like_HTH_dom_sf"/>
</dbReference>
<name>A0A5Q4VER6_9BACT</name>
<dbReference type="InterPro" id="IPR055179">
    <property type="entry name" value="Tex-like_central_region"/>
</dbReference>
<dbReference type="SUPFAM" id="SSF53098">
    <property type="entry name" value="Ribonuclease H-like"/>
    <property type="match status" value="1"/>
</dbReference>
<dbReference type="GO" id="GO:0006139">
    <property type="term" value="P:nucleobase-containing compound metabolic process"/>
    <property type="evidence" value="ECO:0007669"/>
    <property type="project" value="InterPro"/>
</dbReference>
<dbReference type="InterPro" id="IPR012337">
    <property type="entry name" value="RNaseH-like_sf"/>
</dbReference>
<evidence type="ECO:0000259" key="1">
    <source>
        <dbReference type="PROSITE" id="PS50126"/>
    </source>
</evidence>
<dbReference type="InterPro" id="IPR023323">
    <property type="entry name" value="Tex-like_dom_sf"/>
</dbReference>
<dbReference type="InterPro" id="IPR010994">
    <property type="entry name" value="RuvA_2-like"/>
</dbReference>
<organism evidence="2 3">
    <name type="scientific">Desulfobotulus mexicanus</name>
    <dbReference type="NCBI Taxonomy" id="2586642"/>
    <lineage>
        <taxon>Bacteria</taxon>
        <taxon>Pseudomonadati</taxon>
        <taxon>Thermodesulfobacteriota</taxon>
        <taxon>Desulfobacteria</taxon>
        <taxon>Desulfobacterales</taxon>
        <taxon>Desulfobacteraceae</taxon>
        <taxon>Desulfobotulus</taxon>
    </lineage>
</organism>
<dbReference type="GO" id="GO:0005737">
    <property type="term" value="C:cytoplasm"/>
    <property type="evidence" value="ECO:0007669"/>
    <property type="project" value="UniProtKB-ARBA"/>
</dbReference>
<dbReference type="Gene3D" id="2.40.50.140">
    <property type="entry name" value="Nucleic acid-binding proteins"/>
    <property type="match status" value="1"/>
</dbReference>
<dbReference type="AlphaFoldDB" id="A0A5Q4VER6"/>
<dbReference type="InterPro" id="IPR044146">
    <property type="entry name" value="S1_Tex"/>
</dbReference>
<dbReference type="SMART" id="SM00316">
    <property type="entry name" value="S1"/>
    <property type="match status" value="1"/>
</dbReference>
<dbReference type="SUPFAM" id="SSF47781">
    <property type="entry name" value="RuvA domain 2-like"/>
    <property type="match status" value="2"/>
</dbReference>
<evidence type="ECO:0000313" key="2">
    <source>
        <dbReference type="EMBL" id="TYT75436.1"/>
    </source>
</evidence>
<keyword evidence="3" id="KW-1185">Reference proteome</keyword>
<dbReference type="Pfam" id="PF17674">
    <property type="entry name" value="HHH_9"/>
    <property type="match status" value="1"/>
</dbReference>
<dbReference type="PROSITE" id="PS50126">
    <property type="entry name" value="S1"/>
    <property type="match status" value="1"/>
</dbReference>
<protein>
    <submittedName>
        <fullName evidence="2">RNA-binding transcriptional accessory protein</fullName>
    </submittedName>
</protein>
<dbReference type="GO" id="GO:0006412">
    <property type="term" value="P:translation"/>
    <property type="evidence" value="ECO:0007669"/>
    <property type="project" value="TreeGrafter"/>
</dbReference>
<dbReference type="EMBL" id="VDMB01000004">
    <property type="protein sequence ID" value="TYT75436.1"/>
    <property type="molecule type" value="Genomic_DNA"/>
</dbReference>
<dbReference type="InterPro" id="IPR041692">
    <property type="entry name" value="HHH_9"/>
</dbReference>
<dbReference type="FunFam" id="3.30.420.140:FF:000001">
    <property type="entry name" value="RNA-binding transcriptional accessory protein"/>
    <property type="match status" value="1"/>
</dbReference>
<dbReference type="Pfam" id="PF09371">
    <property type="entry name" value="Tex_N"/>
    <property type="match status" value="1"/>
</dbReference>
<dbReference type="InterPro" id="IPR012340">
    <property type="entry name" value="NA-bd_OB-fold"/>
</dbReference>
<dbReference type="CDD" id="cd05685">
    <property type="entry name" value="S1_Tex"/>
    <property type="match status" value="1"/>
</dbReference>
<evidence type="ECO:0000313" key="3">
    <source>
        <dbReference type="Proteomes" id="UP000321899"/>
    </source>
</evidence>
<comment type="caution">
    <text evidence="2">The sequence shown here is derived from an EMBL/GenBank/DDBJ whole genome shotgun (WGS) entry which is preliminary data.</text>
</comment>
<dbReference type="FunFam" id="1.10.150.310:FF:000001">
    <property type="entry name" value="RNA-binding transcriptional accessory protein"/>
    <property type="match status" value="1"/>
</dbReference>
<gene>
    <name evidence="2" type="ORF">FIM25_04975</name>
</gene>
<proteinExistence type="predicted"/>
<dbReference type="GO" id="GO:0003735">
    <property type="term" value="F:structural constituent of ribosome"/>
    <property type="evidence" value="ECO:0007669"/>
    <property type="project" value="TreeGrafter"/>
</dbReference>
<dbReference type="Gene3D" id="1.10.150.310">
    <property type="entry name" value="Tex RuvX-like domain-like"/>
    <property type="match status" value="1"/>
</dbReference>
<dbReference type="InterPro" id="IPR032639">
    <property type="entry name" value="Tex_YqgF"/>
</dbReference>
<dbReference type="FunFam" id="2.40.50.140:FF:000051">
    <property type="entry name" value="RNA-binding transcriptional accessory protein"/>
    <property type="match status" value="1"/>
</dbReference>
<feature type="domain" description="S1 motif" evidence="1">
    <location>
        <begin position="631"/>
        <end position="700"/>
    </location>
</feature>
<dbReference type="Pfam" id="PF12836">
    <property type="entry name" value="HHH_3"/>
    <property type="match status" value="1"/>
</dbReference>
<accession>A0A5Q4VER6</accession>
<dbReference type="InterPro" id="IPR037027">
    <property type="entry name" value="YqgF/RNaseH-like_dom_sf"/>
</dbReference>
<dbReference type="GO" id="GO:0003729">
    <property type="term" value="F:mRNA binding"/>
    <property type="evidence" value="ECO:0007669"/>
    <property type="project" value="TreeGrafter"/>
</dbReference>
<dbReference type="RefSeq" id="WP_139446930.1">
    <property type="nucleotide sequence ID" value="NZ_VDMB01000004.1"/>
</dbReference>
<dbReference type="PRINTS" id="PR00681">
    <property type="entry name" value="RIBOSOMALS1"/>
</dbReference>
<dbReference type="SUPFAM" id="SSF158832">
    <property type="entry name" value="Tex N-terminal region-like"/>
    <property type="match status" value="1"/>
</dbReference>
<dbReference type="SMART" id="SM00732">
    <property type="entry name" value="YqgFc"/>
    <property type="match status" value="1"/>
</dbReference>
<dbReference type="InterPro" id="IPR006641">
    <property type="entry name" value="YqgF/RNaseH-like_dom"/>
</dbReference>
<dbReference type="Pfam" id="PF00575">
    <property type="entry name" value="S1"/>
    <property type="match status" value="1"/>
</dbReference>
<reference evidence="2 3" key="1">
    <citation type="submission" date="2019-06" db="EMBL/GenBank/DDBJ databases">
        <title>Desulfobotulus mexicanus sp. nov., a novel sulfate-reducing bacterium isolated from the sediment of an alkaline crater lake in Mexico.</title>
        <authorList>
            <person name="Hirschler-Rea A."/>
        </authorList>
    </citation>
    <scope>NUCLEOTIDE SEQUENCE [LARGE SCALE GENOMIC DNA]</scope>
    <source>
        <strain evidence="2 3">PAR22N</strain>
    </source>
</reference>
<dbReference type="Gene3D" id="1.10.3500.10">
    <property type="entry name" value="Tex N-terminal region-like"/>
    <property type="match status" value="1"/>
</dbReference>
<dbReference type="SUPFAM" id="SSF50249">
    <property type="entry name" value="Nucleic acid-binding proteins"/>
    <property type="match status" value="1"/>
</dbReference>
<dbReference type="InterPro" id="IPR018974">
    <property type="entry name" value="Tex-like_N"/>
</dbReference>
<dbReference type="InterPro" id="IPR003029">
    <property type="entry name" value="S1_domain"/>
</dbReference>
<dbReference type="InterPro" id="IPR035104">
    <property type="entry name" value="Ribosomal_protein_S1-like"/>
</dbReference>
<dbReference type="OrthoDB" id="9804714at2"/>
<dbReference type="InterPro" id="IPR050437">
    <property type="entry name" value="Ribos_protein_bS1-like"/>
</dbReference>
<sequence>MKIIQKSIAEIIGIRINQVFVIEELLAEGATIPFMARYRKEKTGGLDEVQISHICEALETHKKLETRKESILNSLKEQNIEDKKLINAIQQAETMAGLEDLYLPFRPKRRTRASMAKEKGLEPLALSIWSQPEGLNPMEEAARYISKDVADAETALSGARDIIAEIINEDAAIRAKLRVLFSKKAIIRSTVIKGKEKEGTTFRDYFDHEEVAARAGGHRILAMFRGEREGFLRLTLRPDGDEAITLILPEVIRKNNKASGEVRKAAEDAWKRLLCPSLETELRQNLKEKSDTEAIDVFATNLEALLMAPPLGARPVLAVDPGFRTGCKVTVLDASGNLVKDTLIHPHDREDEAGNIIKGLLAAFPVSAIAIGNGTAGRETEKFFRDLKLAIPVIMVNEAGASIYSASEIAREEFPDKDLTVRGSVSIGRRLMDPLSELVKIDAKAIGVGQYQHDVDQNLLRQRLDAVVSSCVNRVGVSLNTASAPLLSYVAGLGPKLAKAVVQYRAENGPFADRKSLLKVPRLGLKTFEQAAGFLRVPESSNPLDASAVHPERYGLVMRMAKDLGSGIGDLMRSGDLRSKIHLENYISEDVGLFTLQDILNELEKPGRDPRQGFSVFSFGDVHSMEDLQKDMKLPGIVTNVTNFGCFVDLGVHQDGLVHISQMADRFVKDPHEVMKVGQKVSVRVMDVDILRKRISLSMKTESSSQDR</sequence>
<dbReference type="FunFam" id="1.10.10.650:FF:000001">
    <property type="entry name" value="S1 RNA-binding domain 1"/>
    <property type="match status" value="1"/>
</dbReference>
<dbReference type="PANTHER" id="PTHR10724">
    <property type="entry name" value="30S RIBOSOMAL PROTEIN S1"/>
    <property type="match status" value="1"/>
</dbReference>
<dbReference type="Pfam" id="PF22706">
    <property type="entry name" value="Tex_central_region"/>
    <property type="match status" value="1"/>
</dbReference>
<dbReference type="Pfam" id="PF16921">
    <property type="entry name" value="Tex_YqgF"/>
    <property type="match status" value="1"/>
</dbReference>
<dbReference type="Gene3D" id="3.30.420.140">
    <property type="entry name" value="YqgF/RNase H-like domain"/>
    <property type="match status" value="1"/>
</dbReference>
<dbReference type="PANTHER" id="PTHR10724:SF10">
    <property type="entry name" value="S1 RNA-BINDING DOMAIN-CONTAINING PROTEIN 1"/>
    <property type="match status" value="1"/>
</dbReference>
<dbReference type="Gene3D" id="1.10.10.650">
    <property type="entry name" value="RuvA domain 2-like"/>
    <property type="match status" value="1"/>
</dbReference>